<proteinExistence type="predicted"/>
<feature type="transmembrane region" description="Helical" evidence="1">
    <location>
        <begin position="45"/>
        <end position="63"/>
    </location>
</feature>
<keyword evidence="1" id="KW-0472">Membrane</keyword>
<reference evidence="2" key="1">
    <citation type="submission" date="2013-03" db="EMBL/GenBank/DDBJ databases">
        <authorList>
            <person name="Harkins D.M."/>
            <person name="Durkin A.S."/>
            <person name="Brinkac L.M."/>
            <person name="Haft D.H."/>
            <person name="Selengut J.D."/>
            <person name="Sanka R."/>
            <person name="DePew J."/>
            <person name="Purushe J."/>
            <person name="Hartskeerl R.A."/>
            <person name="Ahmed A."/>
            <person name="van der Linden H."/>
            <person name="Goris M.G.A."/>
            <person name="Vinetz J.M."/>
            <person name="Sutton G.G."/>
            <person name="Nierman W.C."/>
            <person name="Fouts D.E."/>
        </authorList>
    </citation>
    <scope>NUCLEOTIDE SEQUENCE [LARGE SCALE GENOMIC DNA]</scope>
    <source>
        <strain evidence="2">LT 11-33</strain>
    </source>
</reference>
<dbReference type="Proteomes" id="UP000012371">
    <property type="component" value="Unassembled WGS sequence"/>
</dbReference>
<protein>
    <submittedName>
        <fullName evidence="2">Uncharacterized protein</fullName>
    </submittedName>
</protein>
<evidence type="ECO:0000313" key="3">
    <source>
        <dbReference type="Proteomes" id="UP000012371"/>
    </source>
</evidence>
<organism evidence="2 3">
    <name type="scientific">Leptospira terpstrae serovar Hualin str. LT 11-33 = ATCC 700639</name>
    <dbReference type="NCBI Taxonomy" id="1257025"/>
    <lineage>
        <taxon>Bacteria</taxon>
        <taxon>Pseudomonadati</taxon>
        <taxon>Spirochaetota</taxon>
        <taxon>Spirochaetia</taxon>
        <taxon>Leptospirales</taxon>
        <taxon>Leptospiraceae</taxon>
        <taxon>Leptospira</taxon>
    </lineage>
</organism>
<dbReference type="STRING" id="1257025.LEP1GSC203_0320"/>
<keyword evidence="3" id="KW-1185">Reference proteome</keyword>
<keyword evidence="1" id="KW-0812">Transmembrane</keyword>
<comment type="caution">
    <text evidence="2">The sequence shown here is derived from an EMBL/GenBank/DDBJ whole genome shotgun (WGS) entry which is preliminary data.</text>
</comment>
<keyword evidence="1" id="KW-1133">Transmembrane helix</keyword>
<evidence type="ECO:0000256" key="1">
    <source>
        <dbReference type="SAM" id="Phobius"/>
    </source>
</evidence>
<dbReference type="OrthoDB" id="9877423at2"/>
<evidence type="ECO:0000313" key="2">
    <source>
        <dbReference type="EMBL" id="EMY60665.1"/>
    </source>
</evidence>
<dbReference type="AlphaFoldDB" id="N1VUH5"/>
<accession>N1VUH5</accession>
<sequence length="191" mass="22393">MRRSLKIIFYIIIFILGFLTCILLKKYTSFTIANQISIELNPFDIVSLIVTLLIAVYVGRILTKQNEYETSEKELIVKYFTDFKDLLRNKIEFIIEKNIIEDKIINCELKILRSKLNSIISIAEEYDFIRDQNNGKANQVKEKLKDIWEILTDPSIAPVDNNLLLRKTQVATNSLQIEKLLFDLIIEIYKK</sequence>
<feature type="transmembrane region" description="Helical" evidence="1">
    <location>
        <begin position="7"/>
        <end position="25"/>
    </location>
</feature>
<gene>
    <name evidence="2" type="ORF">LEP1GSC203_0320</name>
</gene>
<name>N1VUH5_9LEPT</name>
<dbReference type="EMBL" id="AOGW02000012">
    <property type="protein sequence ID" value="EMY60665.1"/>
    <property type="molecule type" value="Genomic_DNA"/>
</dbReference>
<dbReference type="RefSeq" id="WP_002974776.1">
    <property type="nucleotide sequence ID" value="NZ_AOGW02000012.1"/>
</dbReference>